<dbReference type="PROSITE" id="PS50850">
    <property type="entry name" value="MFS"/>
    <property type="match status" value="1"/>
</dbReference>
<feature type="transmembrane region" description="Helical" evidence="5">
    <location>
        <begin position="157"/>
        <end position="180"/>
    </location>
</feature>
<reference evidence="7" key="1">
    <citation type="submission" date="2022-12" db="EMBL/GenBank/DDBJ databases">
        <authorList>
            <person name="Krivoruchko A.V."/>
            <person name="Elkin A."/>
        </authorList>
    </citation>
    <scope>NUCLEOTIDE SEQUENCE</scope>
    <source>
        <strain evidence="7">IEGM 1391</strain>
    </source>
</reference>
<dbReference type="Proteomes" id="UP001081071">
    <property type="component" value="Unassembled WGS sequence"/>
</dbReference>
<sequence>MTSQIPVGAVPGELVRADELIEKQPIGRFHRLLLAMAGAVMFLDGFDTQAISFVAPALALEWGVPKSALGPIFSAAIAGLMIGYLALSPLARRFGHRRMVIACTCIFGVLTLVCTLASNPTQLIALRFCTGAGLGAAIPSLVALTSEFAPSRRRSSAVLFIYCWLALGFVAAGIVSGLVIPTLGWRFMFVIGGVAPLLLTLLLIKFFPESPQYLLSRGRSDEALRILRRMDPTVGLTVRITATANDKKTAPTGVFTVVRGRWLPNTLLLWAAFIGNLAVFYAVQSWLPTIISNLGGSSTVMITSTVLTTIGGVVAALFIGPMMDRYNPFRILGYVYLAGTGLVILLGVALTGVTTSFLLVVAFFTGMAVTGGQMSLAALAAVLYPVELRSAGVGWGLGIGRLGGIAGPLIVGAALAADVGERHVFIILSFFLLAACLSVFVLGARVGRRPRSALHRSIP</sequence>
<keyword evidence="8" id="KW-1185">Reference proteome</keyword>
<dbReference type="RefSeq" id="WP_269604801.1">
    <property type="nucleotide sequence ID" value="NZ_JAPWIJ010000005.1"/>
</dbReference>
<dbReference type="PANTHER" id="PTHR23508:SF10">
    <property type="entry name" value="CARBOXYLIC ACID TRANSPORTER PROTEIN HOMOLOG"/>
    <property type="match status" value="1"/>
</dbReference>
<comment type="subcellular location">
    <subcellularLocation>
        <location evidence="1">Cell membrane</location>
        <topology evidence="1">Multi-pass membrane protein</topology>
    </subcellularLocation>
</comment>
<dbReference type="Gene3D" id="1.20.1250.20">
    <property type="entry name" value="MFS general substrate transporter like domains"/>
    <property type="match status" value="1"/>
</dbReference>
<evidence type="ECO:0000259" key="6">
    <source>
        <dbReference type="PROSITE" id="PS50850"/>
    </source>
</evidence>
<feature type="transmembrane region" description="Helical" evidence="5">
    <location>
        <begin position="186"/>
        <end position="207"/>
    </location>
</feature>
<evidence type="ECO:0000256" key="1">
    <source>
        <dbReference type="ARBA" id="ARBA00004651"/>
    </source>
</evidence>
<dbReference type="SUPFAM" id="SSF103473">
    <property type="entry name" value="MFS general substrate transporter"/>
    <property type="match status" value="1"/>
</dbReference>
<dbReference type="InterPro" id="IPR036259">
    <property type="entry name" value="MFS_trans_sf"/>
</dbReference>
<accession>A0ABT4MEL8</accession>
<organism evidence="7 8">
    <name type="scientific">Rhodococcus ruber</name>
    <dbReference type="NCBI Taxonomy" id="1830"/>
    <lineage>
        <taxon>Bacteria</taxon>
        <taxon>Bacillati</taxon>
        <taxon>Actinomycetota</taxon>
        <taxon>Actinomycetes</taxon>
        <taxon>Mycobacteriales</taxon>
        <taxon>Nocardiaceae</taxon>
        <taxon>Rhodococcus</taxon>
    </lineage>
</organism>
<keyword evidence="2 5" id="KW-0812">Transmembrane</keyword>
<protein>
    <submittedName>
        <fullName evidence="7">MFS transporter</fullName>
    </submittedName>
</protein>
<feature type="transmembrane region" description="Helical" evidence="5">
    <location>
        <begin position="395"/>
        <end position="417"/>
    </location>
</feature>
<keyword evidence="4 5" id="KW-0472">Membrane</keyword>
<feature type="transmembrane region" description="Helical" evidence="5">
    <location>
        <begin position="32"/>
        <end position="55"/>
    </location>
</feature>
<evidence type="ECO:0000256" key="5">
    <source>
        <dbReference type="SAM" id="Phobius"/>
    </source>
</evidence>
<proteinExistence type="predicted"/>
<feature type="domain" description="Major facilitator superfamily (MFS) profile" evidence="6">
    <location>
        <begin position="33"/>
        <end position="447"/>
    </location>
</feature>
<dbReference type="EMBL" id="JAPWIJ010000005">
    <property type="protein sequence ID" value="MCZ4519431.1"/>
    <property type="molecule type" value="Genomic_DNA"/>
</dbReference>
<dbReference type="PANTHER" id="PTHR23508">
    <property type="entry name" value="CARBOXYLIC ACID TRANSPORTER PROTEIN HOMOLOG"/>
    <property type="match status" value="1"/>
</dbReference>
<feature type="transmembrane region" description="Helical" evidence="5">
    <location>
        <begin position="67"/>
        <end position="87"/>
    </location>
</feature>
<gene>
    <name evidence="7" type="ORF">O4220_12980</name>
</gene>
<feature type="transmembrane region" description="Helical" evidence="5">
    <location>
        <begin position="267"/>
        <end position="287"/>
    </location>
</feature>
<evidence type="ECO:0000256" key="2">
    <source>
        <dbReference type="ARBA" id="ARBA00022692"/>
    </source>
</evidence>
<name>A0ABT4MEL8_9NOCA</name>
<feature type="transmembrane region" description="Helical" evidence="5">
    <location>
        <begin position="423"/>
        <end position="446"/>
    </location>
</feature>
<evidence type="ECO:0000256" key="3">
    <source>
        <dbReference type="ARBA" id="ARBA00022989"/>
    </source>
</evidence>
<dbReference type="InterPro" id="IPR020846">
    <property type="entry name" value="MFS_dom"/>
</dbReference>
<feature type="transmembrane region" description="Helical" evidence="5">
    <location>
        <begin position="331"/>
        <end position="351"/>
    </location>
</feature>
<evidence type="ECO:0000313" key="7">
    <source>
        <dbReference type="EMBL" id="MCZ4519431.1"/>
    </source>
</evidence>
<feature type="transmembrane region" description="Helical" evidence="5">
    <location>
        <begin position="124"/>
        <end position="145"/>
    </location>
</feature>
<feature type="transmembrane region" description="Helical" evidence="5">
    <location>
        <begin position="99"/>
        <end position="118"/>
    </location>
</feature>
<feature type="transmembrane region" description="Helical" evidence="5">
    <location>
        <begin position="299"/>
        <end position="319"/>
    </location>
</feature>
<keyword evidence="3 5" id="KW-1133">Transmembrane helix</keyword>
<feature type="transmembrane region" description="Helical" evidence="5">
    <location>
        <begin position="357"/>
        <end position="383"/>
    </location>
</feature>
<dbReference type="Pfam" id="PF07690">
    <property type="entry name" value="MFS_1"/>
    <property type="match status" value="1"/>
</dbReference>
<dbReference type="InterPro" id="IPR011701">
    <property type="entry name" value="MFS"/>
</dbReference>
<evidence type="ECO:0000256" key="4">
    <source>
        <dbReference type="ARBA" id="ARBA00023136"/>
    </source>
</evidence>
<comment type="caution">
    <text evidence="7">The sequence shown here is derived from an EMBL/GenBank/DDBJ whole genome shotgun (WGS) entry which is preliminary data.</text>
</comment>
<evidence type="ECO:0000313" key="8">
    <source>
        <dbReference type="Proteomes" id="UP001081071"/>
    </source>
</evidence>